<gene>
    <name evidence="2" type="ORF">BHQ10_006906</name>
</gene>
<evidence type="ECO:0000313" key="3">
    <source>
        <dbReference type="Proteomes" id="UP000249363"/>
    </source>
</evidence>
<evidence type="ECO:0000313" key="2">
    <source>
        <dbReference type="EMBL" id="RAO70894.1"/>
    </source>
</evidence>
<feature type="compositionally biased region" description="Basic and acidic residues" evidence="1">
    <location>
        <begin position="188"/>
        <end position="202"/>
    </location>
</feature>
<accession>A0A364L524</accession>
<keyword evidence="3" id="KW-1185">Reference proteome</keyword>
<feature type="compositionally biased region" description="Low complexity" evidence="1">
    <location>
        <begin position="52"/>
        <end position="73"/>
    </location>
</feature>
<dbReference type="GeneID" id="63796122"/>
<name>A0A364L524_TALAM</name>
<reference evidence="2 3" key="1">
    <citation type="journal article" date="2017" name="Biotechnol. Biofuels">
        <title>Differential beta-glucosidase expression as a function of carbon source availability in Talaromyces amestolkiae: a genomic and proteomic approach.</title>
        <authorList>
            <person name="de Eugenio L.I."/>
            <person name="Mendez-Liter J.A."/>
            <person name="Nieto-Dominguez M."/>
            <person name="Alonso L."/>
            <person name="Gil-Munoz J."/>
            <person name="Barriuso J."/>
            <person name="Prieto A."/>
            <person name="Martinez M.J."/>
        </authorList>
    </citation>
    <scope>NUCLEOTIDE SEQUENCE [LARGE SCALE GENOMIC DNA]</scope>
    <source>
        <strain evidence="2 3">CIB</strain>
    </source>
</reference>
<comment type="caution">
    <text evidence="2">The sequence shown here is derived from an EMBL/GenBank/DDBJ whole genome shotgun (WGS) entry which is preliminary data.</text>
</comment>
<dbReference type="AlphaFoldDB" id="A0A364L524"/>
<feature type="compositionally biased region" description="Basic and acidic residues" evidence="1">
    <location>
        <begin position="1"/>
        <end position="13"/>
    </location>
</feature>
<dbReference type="Proteomes" id="UP000249363">
    <property type="component" value="Unassembled WGS sequence"/>
</dbReference>
<proteinExistence type="predicted"/>
<dbReference type="OrthoDB" id="5229017at2759"/>
<organism evidence="2 3">
    <name type="scientific">Talaromyces amestolkiae</name>
    <dbReference type="NCBI Taxonomy" id="1196081"/>
    <lineage>
        <taxon>Eukaryota</taxon>
        <taxon>Fungi</taxon>
        <taxon>Dikarya</taxon>
        <taxon>Ascomycota</taxon>
        <taxon>Pezizomycotina</taxon>
        <taxon>Eurotiomycetes</taxon>
        <taxon>Eurotiomycetidae</taxon>
        <taxon>Eurotiales</taxon>
        <taxon>Trichocomaceae</taxon>
        <taxon>Talaromyces</taxon>
        <taxon>Talaromyces sect. Talaromyces</taxon>
    </lineage>
</organism>
<feature type="region of interest" description="Disordered" evidence="1">
    <location>
        <begin position="1"/>
        <end position="103"/>
    </location>
</feature>
<protein>
    <submittedName>
        <fullName evidence="2">Uncharacterized protein</fullName>
    </submittedName>
</protein>
<dbReference type="EMBL" id="MIKG01000013">
    <property type="protein sequence ID" value="RAO70894.1"/>
    <property type="molecule type" value="Genomic_DNA"/>
</dbReference>
<feature type="region of interest" description="Disordered" evidence="1">
    <location>
        <begin position="165"/>
        <end position="202"/>
    </location>
</feature>
<evidence type="ECO:0000256" key="1">
    <source>
        <dbReference type="SAM" id="MobiDB-lite"/>
    </source>
</evidence>
<feature type="compositionally biased region" description="Basic and acidic residues" evidence="1">
    <location>
        <begin position="38"/>
        <end position="48"/>
    </location>
</feature>
<sequence>MDAHSKKKDEKSLNPEYGNETRLSDLDGDIPILLPRCYHPDAKGKMVEEPTETAASSPTSPSSRQRFSFTRTARGVVDSLLPEPLKPRNVNQKHPVKTEPPPANLANARIASIYDAVLQQPRPSSSVYEDDDRWPDLTTSSGSTWRYDGNSAGTANSRRVHGLARQNMRPGPDTSKPLPLEPPNAAHLKSERSHYTEVDSFSRQDSRPLTVFPGASYLEDREPVLKTEDTKTSFHTFDQFQTSSNNNNNNSDMYSQLAALRVPFRRRYAARLPSEVDEYGEKAPLLQTSESTGSVATQKDHVPFDPIDPYHHSGQPKKKVLYGTDGYLGKDKDWKQSNLQRVTEKMGSLSKRVKHSIQRTIERDPDDNRMELLHGIVMKPSISINVDPESQSEIYSKLELFLCMSANAYLLVQLQNNRFLGNDSIKRFVNFWKSKNRPVVPEFQFDLKTQREIIVHNVRTFEFPGKYGLDPVLLKATLDAWGSVVNQLNVRTYCWPDSAIRKLFHDVEPILEVLGASRDVIATFLEMKQVVVRLVHQAKYNKKMEALKLQPSQRDSFYG</sequence>
<dbReference type="RefSeq" id="XP_040735410.1">
    <property type="nucleotide sequence ID" value="XM_040879544.1"/>
</dbReference>